<evidence type="ECO:0000313" key="3">
    <source>
        <dbReference type="EMBL" id="EGB09096.1"/>
    </source>
</evidence>
<protein>
    <submittedName>
        <fullName evidence="3">Uncharacterized protein</fullName>
    </submittedName>
</protein>
<keyword evidence="1" id="KW-0040">ANK repeat</keyword>
<dbReference type="InParanoid" id="F0Y7M0"/>
<feature type="region of interest" description="Disordered" evidence="2">
    <location>
        <begin position="665"/>
        <end position="702"/>
    </location>
</feature>
<evidence type="ECO:0000313" key="4">
    <source>
        <dbReference type="Proteomes" id="UP000002729"/>
    </source>
</evidence>
<evidence type="ECO:0000256" key="1">
    <source>
        <dbReference type="PROSITE-ProRule" id="PRU00023"/>
    </source>
</evidence>
<dbReference type="eggNOG" id="ENOG502SJ8N">
    <property type="taxonomic scope" value="Eukaryota"/>
</dbReference>
<evidence type="ECO:0000256" key="2">
    <source>
        <dbReference type="SAM" id="MobiDB-lite"/>
    </source>
</evidence>
<dbReference type="OrthoDB" id="37542at2759"/>
<dbReference type="InterPro" id="IPR036770">
    <property type="entry name" value="Ankyrin_rpt-contain_sf"/>
</dbReference>
<reference evidence="3 4" key="1">
    <citation type="journal article" date="2011" name="Proc. Natl. Acad. Sci. U.S.A.">
        <title>Niche of harmful alga Aureococcus anophagefferens revealed through ecogenomics.</title>
        <authorList>
            <person name="Gobler C.J."/>
            <person name="Berry D.L."/>
            <person name="Dyhrman S.T."/>
            <person name="Wilhelm S.W."/>
            <person name="Salamov A."/>
            <person name="Lobanov A.V."/>
            <person name="Zhang Y."/>
            <person name="Collier J.L."/>
            <person name="Wurch L.L."/>
            <person name="Kustka A.B."/>
            <person name="Dill B.D."/>
            <person name="Shah M."/>
            <person name="VerBerkmoes N.C."/>
            <person name="Kuo A."/>
            <person name="Terry A."/>
            <person name="Pangilinan J."/>
            <person name="Lindquist E.A."/>
            <person name="Lucas S."/>
            <person name="Paulsen I.T."/>
            <person name="Hattenrath-Lehmann T.K."/>
            <person name="Talmage S.C."/>
            <person name="Walker E.A."/>
            <person name="Koch F."/>
            <person name="Burson A.M."/>
            <person name="Marcoval M.A."/>
            <person name="Tang Y.Z."/>
            <person name="Lecleir G.R."/>
            <person name="Coyne K.J."/>
            <person name="Berg G.M."/>
            <person name="Bertrand E.M."/>
            <person name="Saito M.A."/>
            <person name="Gladyshev V.N."/>
            <person name="Grigoriev I.V."/>
        </authorList>
    </citation>
    <scope>NUCLEOTIDE SEQUENCE [LARGE SCALE GENOMIC DNA]</scope>
    <source>
        <strain evidence="4">CCMP 1984</strain>
    </source>
</reference>
<dbReference type="PROSITE" id="PS50088">
    <property type="entry name" value="ANK_REPEAT"/>
    <property type="match status" value="1"/>
</dbReference>
<keyword evidence="4" id="KW-1185">Reference proteome</keyword>
<dbReference type="RefSeq" id="XP_009036220.1">
    <property type="nucleotide sequence ID" value="XM_009037972.1"/>
</dbReference>
<dbReference type="SUPFAM" id="SSF48403">
    <property type="entry name" value="Ankyrin repeat"/>
    <property type="match status" value="1"/>
</dbReference>
<dbReference type="AlphaFoldDB" id="F0Y7M0"/>
<dbReference type="InterPro" id="IPR002110">
    <property type="entry name" value="Ankyrin_rpt"/>
</dbReference>
<dbReference type="GeneID" id="20224465"/>
<sequence length="1206" mass="132414">MLLEPLEARGVAVDVFLASYGCWDLVDDVSDDRAAAWWRDVRSWYGDHRVKFSEPVKRAKFQSQQTTISRGLDAALAAGESYRSLIVWRFDVAAFAPIAGPPGATLHGPDVAPTDFLLSDGDEGGLINGDVGWTLPWRFASCFAAMQRPPTFDLASGAPTGKGCWAPGAESANGGQCTQLLDGVMRRSGAKGLRKNWPCFIDAAHPKPAFALSAGSIDRRGSPFLLSRWMADNGHVLEAGKPPRWPWLCPKPAIVQRFSGSRDGALCAFLKAGEADLHCDQAHLLREICVRLRGDAENFAAIGCAGKAAAEDALRPTRKQAAPAEPGSSSLGLRCAPGYRAAIFQVTDDKHYDLWSMYAAARDSLALGLRSRARECGYAVDVVPGYGSPAATRALDALGYGDVAIFVGEAKELQFASDACDRDARGVHAILYQTEPRPRFVAPPGIDEVWHYAKSLAASAPRPPTARGKPLVVRHAPPGFVRPPGFGAACGAAPASPGAFLWMGRLALSERRACYAALERNELLKGRLAQRYDVWTDAAWDAVAPPCAARRNVFVNFHKRCDDEGAPLEVVRLAQLLSRGAVVVSQRAHAADMEDYADLVLFEPDFFAEAWSPRTAALLGDASALEAFRARAAATFEARFDPRAILERAGAWNATAAPRTATAASCASVKRAKEAADAERRRRRRDDVDDPDRRRGDLGSLAHKIEHLRGDLKRMAPGDPARSRLEARVASLEERRETPEARRPIHGMRRRLVAAALGAAIASAHYPGANRGYRGMSEKERVDYFHKNGYEWPPTSTRGWPPQPATPSEAYRTSRDEIEAWIRRNLTTYKATFDEWGTLSQSRRMPAFTRNGFEVFDLSHTASYAELAANYERNVNDPAAFANLRPEGMSSGSSTGRPKFYHQGSLNNRLLDELRPRMEAWAGVELRNGQAYGVRVYGNGSTLVNHIDRSETHVVSAIFHIDHDLDHPWPLEIEDHDGAWHRVDLKPGELCMYESAKQYHARLQPMRGRAYASVFLHWFPKHGWNWTMWDTHVSVPADFEAKRPGDAARAAVVDAAGAPPFLRAYESYWRGRGFAAPRLHRGIEDPVQSYDDDALVPLTSAARHEARRANGARLREFAKDGRLDDARKALRDLDNVDVDAADDNGWAPIHEAARRGDEEILGLLVARGADARKRTKGGDDALALARDAHGPDHAAVAYLARVHSEL</sequence>
<feature type="compositionally biased region" description="Basic and acidic residues" evidence="2">
    <location>
        <begin position="671"/>
        <end position="702"/>
    </location>
</feature>
<gene>
    <name evidence="3" type="ORF">AURANDRAFT_63721</name>
</gene>
<proteinExistence type="predicted"/>
<dbReference type="EMBL" id="GL833126">
    <property type="protein sequence ID" value="EGB09096.1"/>
    <property type="molecule type" value="Genomic_DNA"/>
</dbReference>
<dbReference type="Gene3D" id="1.25.40.20">
    <property type="entry name" value="Ankyrin repeat-containing domain"/>
    <property type="match status" value="1"/>
</dbReference>
<name>F0Y7M0_AURAN</name>
<feature type="repeat" description="ANK" evidence="1">
    <location>
        <begin position="1144"/>
        <end position="1176"/>
    </location>
</feature>
<accession>F0Y7M0</accession>
<dbReference type="Proteomes" id="UP000002729">
    <property type="component" value="Unassembled WGS sequence"/>
</dbReference>
<organism evidence="4">
    <name type="scientific">Aureococcus anophagefferens</name>
    <name type="common">Harmful bloom alga</name>
    <dbReference type="NCBI Taxonomy" id="44056"/>
    <lineage>
        <taxon>Eukaryota</taxon>
        <taxon>Sar</taxon>
        <taxon>Stramenopiles</taxon>
        <taxon>Ochrophyta</taxon>
        <taxon>Pelagophyceae</taxon>
        <taxon>Pelagomonadales</taxon>
        <taxon>Pelagomonadaceae</taxon>
        <taxon>Aureococcus</taxon>
    </lineage>
</organism>
<dbReference type="PROSITE" id="PS50297">
    <property type="entry name" value="ANK_REP_REGION"/>
    <property type="match status" value="1"/>
</dbReference>
<dbReference type="Pfam" id="PF00023">
    <property type="entry name" value="Ank"/>
    <property type="match status" value="1"/>
</dbReference>
<dbReference type="KEGG" id="aaf:AURANDRAFT_63721"/>